<feature type="non-terminal residue" evidence="4">
    <location>
        <position position="1"/>
    </location>
</feature>
<dbReference type="PROSITE" id="PS50891">
    <property type="entry name" value="LOB"/>
    <property type="match status" value="1"/>
</dbReference>
<dbReference type="Gramene" id="TVU41454">
    <property type="protein sequence ID" value="TVU41454"/>
    <property type="gene ID" value="EJB05_14971"/>
</dbReference>
<evidence type="ECO:0000313" key="4">
    <source>
        <dbReference type="EMBL" id="TVU41454.1"/>
    </source>
</evidence>
<feature type="domain" description="LOB" evidence="3">
    <location>
        <begin position="69"/>
        <end position="172"/>
    </location>
</feature>
<dbReference type="PANTHER" id="PTHR31301">
    <property type="entry name" value="LOB DOMAIN-CONTAINING PROTEIN 4-RELATED"/>
    <property type="match status" value="1"/>
</dbReference>
<dbReference type="Proteomes" id="UP000324897">
    <property type="component" value="Chromosome 4"/>
</dbReference>
<protein>
    <recommendedName>
        <fullName evidence="3">LOB domain-containing protein</fullName>
    </recommendedName>
</protein>
<dbReference type="EMBL" id="RWGY01000007">
    <property type="protein sequence ID" value="TVU41454.1"/>
    <property type="molecule type" value="Genomic_DNA"/>
</dbReference>
<dbReference type="Pfam" id="PF03195">
    <property type="entry name" value="LOB"/>
    <property type="match status" value="2"/>
</dbReference>
<evidence type="ECO:0000313" key="5">
    <source>
        <dbReference type="Proteomes" id="UP000324897"/>
    </source>
</evidence>
<name>A0A5J9W1R9_9POAL</name>
<evidence type="ECO:0000256" key="1">
    <source>
        <dbReference type="ARBA" id="ARBA00005474"/>
    </source>
</evidence>
<feature type="region of interest" description="Disordered" evidence="2">
    <location>
        <begin position="236"/>
        <end position="265"/>
    </location>
</feature>
<accession>A0A5J9W1R9</accession>
<dbReference type="PANTHER" id="PTHR31301:SF68">
    <property type="entry name" value="LOB DOMAIN-CONTAINING PROTEIN 32-RELATED"/>
    <property type="match status" value="1"/>
</dbReference>
<keyword evidence="5" id="KW-1185">Reference proteome</keyword>
<dbReference type="GO" id="GO:0005634">
    <property type="term" value="C:nucleus"/>
    <property type="evidence" value="ECO:0007669"/>
    <property type="project" value="UniProtKB-SubCell"/>
</dbReference>
<proteinExistence type="inferred from homology"/>
<organism evidence="4 5">
    <name type="scientific">Eragrostis curvula</name>
    <name type="common">weeping love grass</name>
    <dbReference type="NCBI Taxonomy" id="38414"/>
    <lineage>
        <taxon>Eukaryota</taxon>
        <taxon>Viridiplantae</taxon>
        <taxon>Streptophyta</taxon>
        <taxon>Embryophyta</taxon>
        <taxon>Tracheophyta</taxon>
        <taxon>Spermatophyta</taxon>
        <taxon>Magnoliopsida</taxon>
        <taxon>Liliopsida</taxon>
        <taxon>Poales</taxon>
        <taxon>Poaceae</taxon>
        <taxon>PACMAD clade</taxon>
        <taxon>Chloridoideae</taxon>
        <taxon>Eragrostideae</taxon>
        <taxon>Eragrostidinae</taxon>
        <taxon>Eragrostis</taxon>
    </lineage>
</organism>
<gene>
    <name evidence="4" type="ORF">EJB05_14971</name>
</gene>
<comment type="caution">
    <text evidence="4">The sequence shown here is derived from an EMBL/GenBank/DDBJ whole genome shotgun (WGS) entry which is preliminary data.</text>
</comment>
<sequence length="298" mass="31520">MSSPGERLRCAACAHSKRKCSPECVYAPHFPPDDPDRYAAVHKAFLVRNIGQLLRELPPDQRAATADSLVCGVCKRVHGKCTPDCVLAPFFPPDDDSEARFAAVHDVFGYKNAAAVLGGLPPAVRGAAADALVYSALARRRDSVHGCVGEISALTARIKQVYEVLGTTKAKLAGYEEEAGAHAGTSSVETPQYDAMVPEMAMHLGAFVEVATEPTADDVRAEPGSSSGVTVAVSVPRPPVHEKQPPLQEQPATATVGDPSPLPFARTAAPRQLVDAQQLAAALEAARQRTMVARQAAR</sequence>
<evidence type="ECO:0000256" key="2">
    <source>
        <dbReference type="SAM" id="MobiDB-lite"/>
    </source>
</evidence>
<dbReference type="InterPro" id="IPR004883">
    <property type="entry name" value="LOB"/>
</dbReference>
<evidence type="ECO:0000259" key="3">
    <source>
        <dbReference type="PROSITE" id="PS50891"/>
    </source>
</evidence>
<dbReference type="AlphaFoldDB" id="A0A5J9W1R9"/>
<comment type="similarity">
    <text evidence="1">Belongs to the LOB domain-containing protein family.</text>
</comment>
<reference evidence="4 5" key="1">
    <citation type="journal article" date="2019" name="Sci. Rep.">
        <title>A high-quality genome of Eragrostis curvula grass provides insights into Poaceae evolution and supports new strategies to enhance forage quality.</title>
        <authorList>
            <person name="Carballo J."/>
            <person name="Santos B.A.C.M."/>
            <person name="Zappacosta D."/>
            <person name="Garbus I."/>
            <person name="Selva J.P."/>
            <person name="Gallo C.A."/>
            <person name="Diaz A."/>
            <person name="Albertini E."/>
            <person name="Caccamo M."/>
            <person name="Echenique V."/>
        </authorList>
    </citation>
    <scope>NUCLEOTIDE SEQUENCE [LARGE SCALE GENOMIC DNA]</scope>
    <source>
        <strain evidence="5">cv. Victoria</strain>
        <tissue evidence="4">Leaf</tissue>
    </source>
</reference>